<comment type="subcellular location">
    <subcellularLocation>
        <location evidence="1">Membrane</location>
        <topology evidence="1">Multi-pass membrane protein</topology>
    </subcellularLocation>
</comment>
<dbReference type="Proteomes" id="UP001338125">
    <property type="component" value="Unassembled WGS sequence"/>
</dbReference>
<dbReference type="SUPFAM" id="SSF103473">
    <property type="entry name" value="MFS general substrate transporter"/>
    <property type="match status" value="1"/>
</dbReference>
<protein>
    <submittedName>
        <fullName evidence="7">Efflux pump ustT-like protein</fullName>
    </submittedName>
</protein>
<accession>A0ABR0T0T9</accession>
<evidence type="ECO:0000256" key="2">
    <source>
        <dbReference type="ARBA" id="ARBA00022692"/>
    </source>
</evidence>
<evidence type="ECO:0000313" key="8">
    <source>
        <dbReference type="Proteomes" id="UP001338125"/>
    </source>
</evidence>
<feature type="transmembrane region" description="Helical" evidence="5">
    <location>
        <begin position="318"/>
        <end position="339"/>
    </location>
</feature>
<keyword evidence="8" id="KW-1185">Reference proteome</keyword>
<sequence length="524" mass="56446">MSAIPVVSEQSPLLANVGDEHYNDVPGEMGQGENVSGTLQPDAKYPSGYSRVFVQLCIITLLFDFTQYSVYAPLTAVFEEIICNHYYSSGFNGLVLQRDCKVIPVQSELAIVKGYKDAFNQIPSIVLGIPLGMLADRMGRKPVILLFLLGIFLSDSWVKIVCLFPNQLPLRLVWFAPVLKAVGGGANFGISLFYTAVADIIEEKHQVDAFLKLSAMEMIVLVAGAPLISALMSINQWYSLGLSSIFLVVAGLIALTLPETHPQHRRAMFESPNPVQGQALISNQNEETQPAESYIGTIRKPMPRAEATAGDLLKNPGIVLCIGIFLLVAWGAHVWALLLQYTSQRFGWEFSTANLLFSLRGFITLLLSLVIVGAIDRFIQQKLGIKSAQKDLLLSAGSCILIIVGVAVVGLAQSSVLMVAGVAISALGSSLPVSLRCAMISLFPQTPTASLNAVAGMAQSLGILISGPVLAATYSWALSQGSIWIGTPFLFASGLHIIALAGIFYLHRTRARAQLSSLHETQDA</sequence>
<dbReference type="PROSITE" id="PS50850">
    <property type="entry name" value="MFS"/>
    <property type="match status" value="1"/>
</dbReference>
<keyword evidence="3 5" id="KW-1133">Transmembrane helix</keyword>
<evidence type="ECO:0000256" key="1">
    <source>
        <dbReference type="ARBA" id="ARBA00004141"/>
    </source>
</evidence>
<feature type="transmembrane region" description="Helical" evidence="5">
    <location>
        <begin position="172"/>
        <end position="197"/>
    </location>
</feature>
<feature type="transmembrane region" description="Helical" evidence="5">
    <location>
        <begin position="418"/>
        <end position="439"/>
    </location>
</feature>
<evidence type="ECO:0000256" key="4">
    <source>
        <dbReference type="ARBA" id="ARBA00023136"/>
    </source>
</evidence>
<feature type="transmembrane region" description="Helical" evidence="5">
    <location>
        <begin position="143"/>
        <end position="166"/>
    </location>
</feature>
<dbReference type="EMBL" id="JAVFKD010000002">
    <property type="protein sequence ID" value="KAK5997620.1"/>
    <property type="molecule type" value="Genomic_DNA"/>
</dbReference>
<feature type="transmembrane region" description="Helical" evidence="5">
    <location>
        <begin position="391"/>
        <end position="412"/>
    </location>
</feature>
<dbReference type="Gene3D" id="1.20.1250.20">
    <property type="entry name" value="MFS general substrate transporter like domains"/>
    <property type="match status" value="1"/>
</dbReference>
<dbReference type="PANTHER" id="PTHR23507">
    <property type="entry name" value="ZGC:174356"/>
    <property type="match status" value="1"/>
</dbReference>
<feature type="domain" description="Major facilitator superfamily (MFS) profile" evidence="6">
    <location>
        <begin position="52"/>
        <end position="511"/>
    </location>
</feature>
<dbReference type="Pfam" id="PF07690">
    <property type="entry name" value="MFS_1"/>
    <property type="match status" value="1"/>
</dbReference>
<feature type="transmembrane region" description="Helical" evidence="5">
    <location>
        <begin position="451"/>
        <end position="477"/>
    </location>
</feature>
<evidence type="ECO:0000259" key="6">
    <source>
        <dbReference type="PROSITE" id="PS50850"/>
    </source>
</evidence>
<organism evidence="7 8">
    <name type="scientific">Cladobotryum mycophilum</name>
    <dbReference type="NCBI Taxonomy" id="491253"/>
    <lineage>
        <taxon>Eukaryota</taxon>
        <taxon>Fungi</taxon>
        <taxon>Dikarya</taxon>
        <taxon>Ascomycota</taxon>
        <taxon>Pezizomycotina</taxon>
        <taxon>Sordariomycetes</taxon>
        <taxon>Hypocreomycetidae</taxon>
        <taxon>Hypocreales</taxon>
        <taxon>Hypocreaceae</taxon>
        <taxon>Cladobotryum</taxon>
    </lineage>
</organism>
<dbReference type="InterPro" id="IPR011701">
    <property type="entry name" value="MFS"/>
</dbReference>
<feature type="transmembrane region" description="Helical" evidence="5">
    <location>
        <begin position="483"/>
        <end position="506"/>
    </location>
</feature>
<reference evidence="7 8" key="1">
    <citation type="submission" date="2024-01" db="EMBL/GenBank/DDBJ databases">
        <title>Complete genome of Cladobotryum mycophilum ATHUM6906.</title>
        <authorList>
            <person name="Christinaki A.C."/>
            <person name="Myridakis A.I."/>
            <person name="Kouvelis V.N."/>
        </authorList>
    </citation>
    <scope>NUCLEOTIDE SEQUENCE [LARGE SCALE GENOMIC DNA]</scope>
    <source>
        <strain evidence="7 8">ATHUM6906</strain>
    </source>
</reference>
<comment type="caution">
    <text evidence="7">The sequence shown here is derived from an EMBL/GenBank/DDBJ whole genome shotgun (WGS) entry which is preliminary data.</text>
</comment>
<evidence type="ECO:0000313" key="7">
    <source>
        <dbReference type="EMBL" id="KAK5997620.1"/>
    </source>
</evidence>
<evidence type="ECO:0000256" key="5">
    <source>
        <dbReference type="SAM" id="Phobius"/>
    </source>
</evidence>
<dbReference type="InterPro" id="IPR020846">
    <property type="entry name" value="MFS_dom"/>
</dbReference>
<keyword evidence="2 5" id="KW-0812">Transmembrane</keyword>
<proteinExistence type="predicted"/>
<dbReference type="InterPro" id="IPR036259">
    <property type="entry name" value="MFS_trans_sf"/>
</dbReference>
<keyword evidence="4 5" id="KW-0472">Membrane</keyword>
<name>A0ABR0T0T9_9HYPO</name>
<dbReference type="PANTHER" id="PTHR23507:SF1">
    <property type="entry name" value="FI18259P1-RELATED"/>
    <property type="match status" value="1"/>
</dbReference>
<feature type="transmembrane region" description="Helical" evidence="5">
    <location>
        <begin position="209"/>
        <end position="231"/>
    </location>
</feature>
<evidence type="ECO:0000256" key="3">
    <source>
        <dbReference type="ARBA" id="ARBA00022989"/>
    </source>
</evidence>
<feature type="transmembrane region" description="Helical" evidence="5">
    <location>
        <begin position="237"/>
        <end position="257"/>
    </location>
</feature>
<gene>
    <name evidence="7" type="ORF">PT974_02984</name>
</gene>
<feature type="transmembrane region" description="Helical" evidence="5">
    <location>
        <begin position="359"/>
        <end position="379"/>
    </location>
</feature>